<keyword evidence="2" id="KW-0560">Oxidoreductase</keyword>
<dbReference type="PANTHER" id="PTHR22604">
    <property type="entry name" value="OXIDOREDUCTASES"/>
    <property type="match status" value="1"/>
</dbReference>
<dbReference type="AlphaFoldDB" id="A0A1I6EPA8"/>
<organism evidence="5 6">
    <name type="scientific">Poseidonocella sedimentorum</name>
    <dbReference type="NCBI Taxonomy" id="871652"/>
    <lineage>
        <taxon>Bacteria</taxon>
        <taxon>Pseudomonadati</taxon>
        <taxon>Pseudomonadota</taxon>
        <taxon>Alphaproteobacteria</taxon>
        <taxon>Rhodobacterales</taxon>
        <taxon>Roseobacteraceae</taxon>
        <taxon>Poseidonocella</taxon>
    </lineage>
</organism>
<reference evidence="5 6" key="1">
    <citation type="submission" date="2016-10" db="EMBL/GenBank/DDBJ databases">
        <authorList>
            <person name="de Groot N.N."/>
        </authorList>
    </citation>
    <scope>NUCLEOTIDE SEQUENCE [LARGE SCALE GENOMIC DNA]</scope>
    <source>
        <strain evidence="6">KMM 9023,NRIC 0796,JCM 17311,KCTC 23692</strain>
    </source>
</reference>
<feature type="domain" description="Gfo/Idh/MocA-like oxidoreductase N-terminal" evidence="3">
    <location>
        <begin position="11"/>
        <end position="128"/>
    </location>
</feature>
<dbReference type="GO" id="GO:0016491">
    <property type="term" value="F:oxidoreductase activity"/>
    <property type="evidence" value="ECO:0007669"/>
    <property type="project" value="UniProtKB-KW"/>
</dbReference>
<comment type="similarity">
    <text evidence="1">Belongs to the Gfo/Idh/MocA family.</text>
</comment>
<dbReference type="Pfam" id="PF01408">
    <property type="entry name" value="GFO_IDH_MocA"/>
    <property type="match status" value="1"/>
</dbReference>
<gene>
    <name evidence="5" type="ORF">SAMN04515673_11634</name>
</gene>
<dbReference type="Gene3D" id="3.40.50.720">
    <property type="entry name" value="NAD(P)-binding Rossmann-like Domain"/>
    <property type="match status" value="1"/>
</dbReference>
<keyword evidence="6" id="KW-1185">Reference proteome</keyword>
<evidence type="ECO:0000259" key="4">
    <source>
        <dbReference type="Pfam" id="PF22725"/>
    </source>
</evidence>
<dbReference type="InterPro" id="IPR000683">
    <property type="entry name" value="Gfo/Idh/MocA-like_OxRdtase_N"/>
</dbReference>
<evidence type="ECO:0000259" key="3">
    <source>
        <dbReference type="Pfam" id="PF01408"/>
    </source>
</evidence>
<dbReference type="STRING" id="871652.SAMN04515673_11634"/>
<proteinExistence type="inferred from homology"/>
<dbReference type="EMBL" id="FOYI01000016">
    <property type="protein sequence ID" value="SFR19348.1"/>
    <property type="molecule type" value="Genomic_DNA"/>
</dbReference>
<protein>
    <submittedName>
        <fullName evidence="5">Predicted dehydrogenase</fullName>
    </submittedName>
</protein>
<name>A0A1I6EPA8_9RHOB</name>
<dbReference type="Gene3D" id="3.30.360.10">
    <property type="entry name" value="Dihydrodipicolinate Reductase, domain 2"/>
    <property type="match status" value="1"/>
</dbReference>
<sequence length="373" mass="38986">MTQAQPQARPFRWAILGTGGVARKFARDLRAVAGPEALHVVASRRAENARRFAADLGVGQAAPDYETALRADVEAVYIATPAALHEAHALMAIGAGKAVLIEKPLAPDAAAARRIAAAADAAGVFCMEAMWTRFQPLPGALKARIEAGALGEIRGLDGQFMVANRPEPGVSLFDPAQAGGALLHRGIYPLSLARFLLGPVAELRTLGRIGATGVDEDSLLILRHENGALSSLRASLRANGHPGTWIYGTAATLEIQGPVWRPTGARLHPAHPGSAGPGGPRRLEGLRESGAGLKLSGALARLRGLIRPPAAIRAPFAGNGYRHEAEAVMEAVRAGRTQDPRMTPQESAEVLDIIDAARAAWAPAQGATGKDEA</sequence>
<evidence type="ECO:0000256" key="1">
    <source>
        <dbReference type="ARBA" id="ARBA00010928"/>
    </source>
</evidence>
<accession>A0A1I6EPA8</accession>
<dbReference type="InterPro" id="IPR036291">
    <property type="entry name" value="NAD(P)-bd_dom_sf"/>
</dbReference>
<evidence type="ECO:0000313" key="5">
    <source>
        <dbReference type="EMBL" id="SFR19348.1"/>
    </source>
</evidence>
<dbReference type="InterPro" id="IPR050984">
    <property type="entry name" value="Gfo/Idh/MocA_domain"/>
</dbReference>
<dbReference type="RefSeq" id="WP_092082499.1">
    <property type="nucleotide sequence ID" value="NZ_FOYI01000016.1"/>
</dbReference>
<dbReference type="Proteomes" id="UP000199302">
    <property type="component" value="Unassembled WGS sequence"/>
</dbReference>
<dbReference type="SUPFAM" id="SSF55347">
    <property type="entry name" value="Glyceraldehyde-3-phosphate dehydrogenase-like, C-terminal domain"/>
    <property type="match status" value="1"/>
</dbReference>
<evidence type="ECO:0000313" key="6">
    <source>
        <dbReference type="Proteomes" id="UP000199302"/>
    </source>
</evidence>
<feature type="domain" description="GFO/IDH/MocA-like oxidoreductase" evidence="4">
    <location>
        <begin position="140"/>
        <end position="254"/>
    </location>
</feature>
<dbReference type="PANTHER" id="PTHR22604:SF105">
    <property type="entry name" value="TRANS-1,2-DIHYDROBENZENE-1,2-DIOL DEHYDROGENASE"/>
    <property type="match status" value="1"/>
</dbReference>
<dbReference type="OrthoDB" id="9792935at2"/>
<evidence type="ECO:0000256" key="2">
    <source>
        <dbReference type="ARBA" id="ARBA00023002"/>
    </source>
</evidence>
<dbReference type="Pfam" id="PF22725">
    <property type="entry name" value="GFO_IDH_MocA_C3"/>
    <property type="match status" value="1"/>
</dbReference>
<dbReference type="InterPro" id="IPR055170">
    <property type="entry name" value="GFO_IDH_MocA-like_dom"/>
</dbReference>
<dbReference type="SUPFAM" id="SSF51735">
    <property type="entry name" value="NAD(P)-binding Rossmann-fold domains"/>
    <property type="match status" value="1"/>
</dbReference>
<dbReference type="GO" id="GO:0000166">
    <property type="term" value="F:nucleotide binding"/>
    <property type="evidence" value="ECO:0007669"/>
    <property type="project" value="InterPro"/>
</dbReference>